<sequence>MAWWAWMVAGILLTGMLLFVLSDVSLKVRFSRVQGDDSLTVEVKGLYGLVRYRYAVPTMNWTSDGLQVKTKNSNLRGEPAGEERKVNITRETVEQFFHKTKELLAYTLRLAEWARNVQARVVCTDIRWSTRVGLEDAADTAITVGVLWGLKTSALGFLFRHIRLEAKPELSIDPMFNRMHFSTEALCLMKIKAGYACYAGFLLVFRILRVKGGFRFWSKLLLR</sequence>
<evidence type="ECO:0000313" key="1">
    <source>
        <dbReference type="EMBL" id="MFB9755604.1"/>
    </source>
</evidence>
<dbReference type="Pfam" id="PF11167">
    <property type="entry name" value="DUF2953"/>
    <property type="match status" value="1"/>
</dbReference>
<evidence type="ECO:0000313" key="2">
    <source>
        <dbReference type="Proteomes" id="UP001589619"/>
    </source>
</evidence>
<dbReference type="EMBL" id="JBHMAG010000018">
    <property type="protein sequence ID" value="MFB9755604.1"/>
    <property type="molecule type" value="Genomic_DNA"/>
</dbReference>
<protein>
    <submittedName>
        <fullName evidence="1">DUF2953 domain-containing protein</fullName>
    </submittedName>
</protein>
<dbReference type="RefSeq" id="WP_344908678.1">
    <property type="nucleotide sequence ID" value="NZ_BAAAYO010000006.1"/>
</dbReference>
<accession>A0ABV5W4V0</accession>
<name>A0ABV5W4V0_9BACL</name>
<keyword evidence="2" id="KW-1185">Reference proteome</keyword>
<comment type="caution">
    <text evidence="1">The sequence shown here is derived from an EMBL/GenBank/DDBJ whole genome shotgun (WGS) entry which is preliminary data.</text>
</comment>
<reference evidence="1 2" key="1">
    <citation type="submission" date="2024-09" db="EMBL/GenBank/DDBJ databases">
        <authorList>
            <person name="Sun Q."/>
            <person name="Mori K."/>
        </authorList>
    </citation>
    <scope>NUCLEOTIDE SEQUENCE [LARGE SCALE GENOMIC DNA]</scope>
    <source>
        <strain evidence="1 2">JCM 12520</strain>
    </source>
</reference>
<proteinExistence type="predicted"/>
<dbReference type="Proteomes" id="UP001589619">
    <property type="component" value="Unassembled WGS sequence"/>
</dbReference>
<gene>
    <name evidence="1" type="ORF">ACFFNY_28840</name>
</gene>
<dbReference type="InterPro" id="IPR021338">
    <property type="entry name" value="DUF2953"/>
</dbReference>
<organism evidence="1 2">
    <name type="scientific">Paenibacillus hodogayensis</name>
    <dbReference type="NCBI Taxonomy" id="279208"/>
    <lineage>
        <taxon>Bacteria</taxon>
        <taxon>Bacillati</taxon>
        <taxon>Bacillota</taxon>
        <taxon>Bacilli</taxon>
        <taxon>Bacillales</taxon>
        <taxon>Paenibacillaceae</taxon>
        <taxon>Paenibacillus</taxon>
    </lineage>
</organism>